<dbReference type="Gene3D" id="3.30.420.40">
    <property type="match status" value="2"/>
</dbReference>
<dbReference type="GO" id="GO:0006083">
    <property type="term" value="P:acetate metabolic process"/>
    <property type="evidence" value="ECO:0007669"/>
    <property type="project" value="TreeGrafter"/>
</dbReference>
<dbReference type="PANTHER" id="PTHR21060:SF15">
    <property type="entry name" value="ACETATE KINASE-RELATED"/>
    <property type="match status" value="1"/>
</dbReference>
<evidence type="ECO:0000313" key="9">
    <source>
        <dbReference type="EMBL" id="GAO41435.1"/>
    </source>
</evidence>
<feature type="active site" description="Proton donor/acceptor" evidence="6">
    <location>
        <position position="164"/>
    </location>
</feature>
<dbReference type="PIRSF" id="PIRSF000722">
    <property type="entry name" value="Acetate_prop_kin"/>
    <property type="match status" value="1"/>
</dbReference>
<comment type="subcellular location">
    <subcellularLocation>
        <location evidence="6">Cytoplasm</location>
    </subcellularLocation>
</comment>
<dbReference type="STRING" id="1220578.FPE01S_01_04470"/>
<feature type="binding site" evidence="6">
    <location>
        <position position="107"/>
    </location>
    <ligand>
        <name>substrate</name>
    </ligand>
</feature>
<dbReference type="InterPro" id="IPR043129">
    <property type="entry name" value="ATPase_NBD"/>
</dbReference>
<evidence type="ECO:0000256" key="8">
    <source>
        <dbReference type="SAM" id="MobiDB-lite"/>
    </source>
</evidence>
<evidence type="ECO:0000256" key="1">
    <source>
        <dbReference type="ARBA" id="ARBA00008748"/>
    </source>
</evidence>
<dbReference type="Pfam" id="PF00871">
    <property type="entry name" value="Acetate_kinase"/>
    <property type="match status" value="1"/>
</dbReference>
<comment type="caution">
    <text evidence="9">The sequence shown here is derived from an EMBL/GenBank/DDBJ whole genome shotgun (WGS) entry which is preliminary data.</text>
</comment>
<feature type="binding site" evidence="6">
    <location>
        <begin position="222"/>
        <end position="226"/>
    </location>
    <ligand>
        <name>ATP</name>
        <dbReference type="ChEBI" id="CHEBI:30616"/>
    </ligand>
</feature>
<dbReference type="InterPro" id="IPR004372">
    <property type="entry name" value="Ac/propionate_kinase"/>
</dbReference>
<keyword evidence="2 6" id="KW-0808">Transferase</keyword>
<evidence type="ECO:0000256" key="2">
    <source>
        <dbReference type="ARBA" id="ARBA00022679"/>
    </source>
</evidence>
<gene>
    <name evidence="6 9" type="primary">ackA</name>
    <name evidence="9" type="ORF">FPE01S_01_04470</name>
</gene>
<proteinExistence type="inferred from homology"/>
<dbReference type="PRINTS" id="PR00471">
    <property type="entry name" value="ACETATEKNASE"/>
</dbReference>
<dbReference type="GO" id="GO:0000287">
    <property type="term" value="F:magnesium ion binding"/>
    <property type="evidence" value="ECO:0007669"/>
    <property type="project" value="UniProtKB-UniRule"/>
</dbReference>
<keyword evidence="3 6" id="KW-0547">Nucleotide-binding</keyword>
<name>A0A0E9MWF7_9BACT</name>
<comment type="subunit">
    <text evidence="6">Homodimer.</text>
</comment>
<dbReference type="PROSITE" id="PS01076">
    <property type="entry name" value="ACETATE_KINASE_2"/>
    <property type="match status" value="1"/>
</dbReference>
<comment type="catalytic activity">
    <reaction evidence="6">
        <text>acetate + ATP = acetyl phosphate + ADP</text>
        <dbReference type="Rhea" id="RHEA:11352"/>
        <dbReference type="ChEBI" id="CHEBI:22191"/>
        <dbReference type="ChEBI" id="CHEBI:30089"/>
        <dbReference type="ChEBI" id="CHEBI:30616"/>
        <dbReference type="ChEBI" id="CHEBI:456216"/>
        <dbReference type="EC" id="2.7.2.1"/>
    </reaction>
</comment>
<dbReference type="GO" id="GO:0006085">
    <property type="term" value="P:acetyl-CoA biosynthetic process"/>
    <property type="evidence" value="ECO:0007669"/>
    <property type="project" value="UniProtKB-UniRule"/>
</dbReference>
<dbReference type="AlphaFoldDB" id="A0A0E9MWF7"/>
<dbReference type="Proteomes" id="UP000033121">
    <property type="component" value="Unassembled WGS sequence"/>
</dbReference>
<feature type="site" description="Transition state stabilizer" evidence="6">
    <location>
        <position position="255"/>
    </location>
</feature>
<feature type="binding site" evidence="6">
    <location>
        <begin position="296"/>
        <end position="298"/>
    </location>
    <ligand>
        <name>ATP</name>
        <dbReference type="ChEBI" id="CHEBI:30616"/>
    </ligand>
</feature>
<dbReference type="GO" id="GO:0008776">
    <property type="term" value="F:acetate kinase activity"/>
    <property type="evidence" value="ECO:0007669"/>
    <property type="project" value="UniProtKB-UniRule"/>
</dbReference>
<dbReference type="GO" id="GO:0005737">
    <property type="term" value="C:cytoplasm"/>
    <property type="evidence" value="ECO:0007669"/>
    <property type="project" value="UniProtKB-SubCell"/>
</dbReference>
<feature type="compositionally biased region" description="Basic and acidic residues" evidence="8">
    <location>
        <begin position="63"/>
        <end position="73"/>
    </location>
</feature>
<comment type="function">
    <text evidence="6">Catalyzes the formation of acetyl phosphate from acetate and ATP. Can also catalyze the reverse reaction.</text>
</comment>
<keyword evidence="6" id="KW-0460">Magnesium</keyword>
<dbReference type="SUPFAM" id="SSF53067">
    <property type="entry name" value="Actin-like ATPase domain"/>
    <property type="match status" value="2"/>
</dbReference>
<dbReference type="NCBIfam" id="TIGR00016">
    <property type="entry name" value="ackA"/>
    <property type="match status" value="1"/>
</dbReference>
<dbReference type="GO" id="GO:0005524">
    <property type="term" value="F:ATP binding"/>
    <property type="evidence" value="ECO:0007669"/>
    <property type="project" value="UniProtKB-KW"/>
</dbReference>
<dbReference type="EMBL" id="BBWV01000001">
    <property type="protein sequence ID" value="GAO41435.1"/>
    <property type="molecule type" value="Genomic_DNA"/>
</dbReference>
<protein>
    <recommendedName>
        <fullName evidence="6">Acetate kinase</fullName>
        <ecNumber evidence="6">2.7.2.1</ecNumber>
    </recommendedName>
    <alternativeName>
        <fullName evidence="6">Acetokinase</fullName>
    </alternativeName>
</protein>
<keyword evidence="6" id="KW-0479">Metal-binding</keyword>
<comment type="similarity">
    <text evidence="1 6 7">Belongs to the acetokinase family.</text>
</comment>
<feature type="binding site" evidence="6">
    <location>
        <begin position="344"/>
        <end position="348"/>
    </location>
    <ligand>
        <name>ATP</name>
        <dbReference type="ChEBI" id="CHEBI:30616"/>
    </ligand>
</feature>
<dbReference type="CDD" id="cd24010">
    <property type="entry name" value="ASKHA_NBD_AcK_PK"/>
    <property type="match status" value="1"/>
</dbReference>
<feature type="binding site" evidence="6">
    <location>
        <position position="398"/>
    </location>
    <ligand>
        <name>Mg(2+)</name>
        <dbReference type="ChEBI" id="CHEBI:18420"/>
    </ligand>
</feature>
<keyword evidence="5 6" id="KW-0067">ATP-binding</keyword>
<evidence type="ECO:0000256" key="7">
    <source>
        <dbReference type="RuleBase" id="RU003835"/>
    </source>
</evidence>
<dbReference type="HAMAP" id="MF_00020">
    <property type="entry name" value="Acetate_kinase"/>
    <property type="match status" value="1"/>
</dbReference>
<dbReference type="RefSeq" id="WP_046367299.1">
    <property type="nucleotide sequence ID" value="NZ_BBWV01000001.1"/>
</dbReference>
<feature type="binding site" evidence="6">
    <location>
        <position position="13"/>
    </location>
    <ligand>
        <name>Mg(2+)</name>
        <dbReference type="ChEBI" id="CHEBI:18420"/>
    </ligand>
</feature>
<keyword evidence="6" id="KW-0963">Cytoplasm</keyword>
<feature type="site" description="Transition state stabilizer" evidence="6">
    <location>
        <position position="196"/>
    </location>
</feature>
<feature type="binding site" evidence="6">
    <location>
        <position position="20"/>
    </location>
    <ligand>
        <name>ATP</name>
        <dbReference type="ChEBI" id="CHEBI:30616"/>
    </ligand>
</feature>
<comment type="cofactor">
    <cofactor evidence="6">
        <name>Mg(2+)</name>
        <dbReference type="ChEBI" id="CHEBI:18420"/>
    </cofactor>
    <cofactor evidence="6">
        <name>Mn(2+)</name>
        <dbReference type="ChEBI" id="CHEBI:29035"/>
    </cofactor>
    <text evidence="6">Mg(2+). Can also accept Mn(2+).</text>
</comment>
<evidence type="ECO:0000256" key="4">
    <source>
        <dbReference type="ARBA" id="ARBA00022777"/>
    </source>
</evidence>
<keyword evidence="10" id="KW-1185">Reference proteome</keyword>
<accession>A0A0E9MWF7</accession>
<comment type="pathway">
    <text evidence="6">Metabolic intermediate biosynthesis; acetyl-CoA biosynthesis; acetyl-CoA from acetate: step 1/2.</text>
</comment>
<dbReference type="EC" id="2.7.2.1" evidence="6"/>
<sequence>MEGAETINWLVVNAGSSSLKVKVFGMPGEKLLLSATAERIGSGNATFRWRAAPSETPSAADGSESREKTHEADQINDHAAALQKIHQLLADDPEILLDQQHLHIAHRVVHGGTDFTTPCLITDSVLEKIKTWTPFAPLHNPVSLSCIAVASHLFPGADQYAVFDTAFHATLPEHAARYALPEALYREEKIRVYGFHGISHQYVSGEVRKQYGPDTRRIVSLHLGNGCSASAIRDGVSTDTSMGFSPLNGLVMGSRPGDLDPAIVLHLVHESGMDTKAVDHLLNRDSGLKGLCGQSDMRDIREAATAGDAAAQLAIAIYGYRIKKYIGAYSAVLNGLDALIFTGGVGEHDAALRSEVCMGLNRLGLLLDENKNALPSETIAEIQQDDAPVRILVVPTDEALEIVRQCSAIVSHL</sequence>
<evidence type="ECO:0000313" key="10">
    <source>
        <dbReference type="Proteomes" id="UP000033121"/>
    </source>
</evidence>
<dbReference type="PANTHER" id="PTHR21060">
    <property type="entry name" value="ACETATE KINASE"/>
    <property type="match status" value="1"/>
</dbReference>
<evidence type="ECO:0000256" key="3">
    <source>
        <dbReference type="ARBA" id="ARBA00022741"/>
    </source>
</evidence>
<dbReference type="InterPro" id="IPR000890">
    <property type="entry name" value="Aliphatic_acid_kin_short-chain"/>
</dbReference>
<evidence type="ECO:0000256" key="6">
    <source>
        <dbReference type="HAMAP-Rule" id="MF_00020"/>
    </source>
</evidence>
<dbReference type="UniPathway" id="UPA00340">
    <property type="reaction ID" value="UER00458"/>
</dbReference>
<evidence type="ECO:0000256" key="5">
    <source>
        <dbReference type="ARBA" id="ARBA00022840"/>
    </source>
</evidence>
<organism evidence="9 10">
    <name type="scientific">Flavihumibacter petaseus NBRC 106054</name>
    <dbReference type="NCBI Taxonomy" id="1220578"/>
    <lineage>
        <taxon>Bacteria</taxon>
        <taxon>Pseudomonadati</taxon>
        <taxon>Bacteroidota</taxon>
        <taxon>Chitinophagia</taxon>
        <taxon>Chitinophagales</taxon>
        <taxon>Chitinophagaceae</taxon>
        <taxon>Flavihumibacter</taxon>
    </lineage>
</organism>
<feature type="region of interest" description="Disordered" evidence="8">
    <location>
        <begin position="46"/>
        <end position="73"/>
    </location>
</feature>
<dbReference type="InterPro" id="IPR023865">
    <property type="entry name" value="Aliphatic_acid_kinase_CS"/>
</dbReference>
<reference evidence="9 10" key="1">
    <citation type="submission" date="2015-04" db="EMBL/GenBank/DDBJ databases">
        <title>Whole genome shotgun sequence of Flavihumibacter petaseus NBRC 106054.</title>
        <authorList>
            <person name="Miyazawa S."/>
            <person name="Hosoyama A."/>
            <person name="Hashimoto M."/>
            <person name="Noguchi M."/>
            <person name="Tsuchikane K."/>
            <person name="Ohji S."/>
            <person name="Yamazoe A."/>
            <person name="Ichikawa N."/>
            <person name="Kimura A."/>
            <person name="Fujita N."/>
        </authorList>
    </citation>
    <scope>NUCLEOTIDE SEQUENCE [LARGE SCALE GENOMIC DNA]</scope>
    <source>
        <strain evidence="9 10">NBRC 106054</strain>
    </source>
</reference>
<keyword evidence="4 6" id="KW-0418">Kinase</keyword>